<organism evidence="11 12">
    <name type="scientific">Granulicella aggregans</name>
    <dbReference type="NCBI Taxonomy" id="474949"/>
    <lineage>
        <taxon>Bacteria</taxon>
        <taxon>Pseudomonadati</taxon>
        <taxon>Acidobacteriota</taxon>
        <taxon>Terriglobia</taxon>
        <taxon>Terriglobales</taxon>
        <taxon>Acidobacteriaceae</taxon>
        <taxon>Granulicella</taxon>
    </lineage>
</organism>
<feature type="region of interest" description="Disordered" evidence="9">
    <location>
        <begin position="1"/>
        <end position="21"/>
    </location>
</feature>
<dbReference type="EMBL" id="JACHIP010000003">
    <property type="protein sequence ID" value="MBB5057852.1"/>
    <property type="molecule type" value="Genomic_DNA"/>
</dbReference>
<dbReference type="GO" id="GO:0045892">
    <property type="term" value="P:negative regulation of DNA-templated transcription"/>
    <property type="evidence" value="ECO:0007669"/>
    <property type="project" value="InterPro"/>
</dbReference>
<evidence type="ECO:0000313" key="12">
    <source>
        <dbReference type="Proteomes" id="UP000540989"/>
    </source>
</evidence>
<name>A0A7W7ZDM1_9BACT</name>
<evidence type="ECO:0000256" key="1">
    <source>
        <dbReference type="ARBA" id="ARBA00005322"/>
    </source>
</evidence>
<reference evidence="11 12" key="1">
    <citation type="submission" date="2020-08" db="EMBL/GenBank/DDBJ databases">
        <title>Genomic Encyclopedia of Type Strains, Phase IV (KMG-V): Genome sequencing to study the core and pangenomes of soil and plant-associated prokaryotes.</title>
        <authorList>
            <person name="Whitman W."/>
        </authorList>
    </citation>
    <scope>NUCLEOTIDE SEQUENCE [LARGE SCALE GENOMIC DNA]</scope>
    <source>
        <strain evidence="11 12">M8UP14</strain>
    </source>
</reference>
<evidence type="ECO:0000256" key="7">
    <source>
        <dbReference type="ARBA" id="ARBA00024739"/>
    </source>
</evidence>
<proteinExistence type="inferred from homology"/>
<dbReference type="RefSeq" id="WP_184217001.1">
    <property type="nucleotide sequence ID" value="NZ_JACHIP010000003.1"/>
</dbReference>
<comment type="function">
    <text evidence="7">Responsible for the coupling of flagellin expression to flagellar assembly by preventing expression of the flagellin genes when a component of the middle class of proteins is defective. It negatively regulates flagellar genes by inhibiting the activity of FliA by directly binding to FliA.</text>
</comment>
<accession>A0A7W7ZDM1</accession>
<dbReference type="Pfam" id="PF04316">
    <property type="entry name" value="FlgM"/>
    <property type="match status" value="1"/>
</dbReference>
<protein>
    <recommendedName>
        <fullName evidence="2">Negative regulator of flagellin synthesis</fullName>
    </recommendedName>
    <alternativeName>
        <fullName evidence="8">Anti-sigma-28 factor</fullName>
    </alternativeName>
</protein>
<keyword evidence="6" id="KW-0804">Transcription</keyword>
<evidence type="ECO:0000256" key="8">
    <source>
        <dbReference type="ARBA" id="ARBA00030117"/>
    </source>
</evidence>
<evidence type="ECO:0000256" key="6">
    <source>
        <dbReference type="ARBA" id="ARBA00023163"/>
    </source>
</evidence>
<evidence type="ECO:0000256" key="4">
    <source>
        <dbReference type="ARBA" id="ARBA00022795"/>
    </source>
</evidence>
<evidence type="ECO:0000256" key="3">
    <source>
        <dbReference type="ARBA" id="ARBA00022491"/>
    </source>
</evidence>
<dbReference type="InterPro" id="IPR031316">
    <property type="entry name" value="FlgM_C"/>
</dbReference>
<evidence type="ECO:0000256" key="9">
    <source>
        <dbReference type="SAM" id="MobiDB-lite"/>
    </source>
</evidence>
<dbReference type="NCBIfam" id="TIGR03824">
    <property type="entry name" value="FlgM_jcvi"/>
    <property type="match status" value="1"/>
</dbReference>
<dbReference type="InterPro" id="IPR035890">
    <property type="entry name" value="Anti-sigma-28_factor_FlgM_sf"/>
</dbReference>
<comment type="caution">
    <text evidence="11">The sequence shown here is derived from an EMBL/GenBank/DDBJ whole genome shotgun (WGS) entry which is preliminary data.</text>
</comment>
<evidence type="ECO:0000256" key="5">
    <source>
        <dbReference type="ARBA" id="ARBA00023015"/>
    </source>
</evidence>
<evidence type="ECO:0000313" key="11">
    <source>
        <dbReference type="EMBL" id="MBB5057852.1"/>
    </source>
</evidence>
<keyword evidence="11" id="KW-0966">Cell projection</keyword>
<keyword evidence="11" id="KW-0282">Flagellum</keyword>
<evidence type="ECO:0000259" key="10">
    <source>
        <dbReference type="Pfam" id="PF04316"/>
    </source>
</evidence>
<dbReference type="AlphaFoldDB" id="A0A7W7ZDM1"/>
<comment type="similarity">
    <text evidence="1">Belongs to the FlgM family.</text>
</comment>
<dbReference type="Proteomes" id="UP000540989">
    <property type="component" value="Unassembled WGS sequence"/>
</dbReference>
<keyword evidence="4" id="KW-1005">Bacterial flagellum biogenesis</keyword>
<dbReference type="SUPFAM" id="SSF101498">
    <property type="entry name" value="Anti-sigma factor FlgM"/>
    <property type="match status" value="1"/>
</dbReference>
<feature type="domain" description="Anti-sigma-28 factor FlgM C-terminal" evidence="10">
    <location>
        <begin position="50"/>
        <end position="99"/>
    </location>
</feature>
<keyword evidence="5" id="KW-0805">Transcription regulation</keyword>
<dbReference type="InterPro" id="IPR007412">
    <property type="entry name" value="FlgM"/>
</dbReference>
<keyword evidence="12" id="KW-1185">Reference proteome</keyword>
<gene>
    <name evidence="11" type="ORF">HDF16_002558</name>
</gene>
<sequence length="104" mass="10640">MSISNGIGNLQGLSNPVTPASATVQTGKEEQIKSSVSLAPGAVKTTPVTDQTVISSTSELLTRALSGSDVRLDKIQPLQAAIAAGTYQVSSSDLADKLITSLLK</sequence>
<dbReference type="GO" id="GO:0044781">
    <property type="term" value="P:bacterial-type flagellum organization"/>
    <property type="evidence" value="ECO:0007669"/>
    <property type="project" value="UniProtKB-KW"/>
</dbReference>
<evidence type="ECO:0000256" key="2">
    <source>
        <dbReference type="ARBA" id="ARBA00017823"/>
    </source>
</evidence>
<keyword evidence="11" id="KW-0969">Cilium</keyword>
<keyword evidence="3" id="KW-0678">Repressor</keyword>